<evidence type="ECO:0000313" key="2">
    <source>
        <dbReference type="Proteomes" id="UP001235874"/>
    </source>
</evidence>
<dbReference type="AlphaFoldDB" id="A0AAJ6HS43"/>
<name>A0AAJ6HS43_9ACTN</name>
<sequence length="106" mass="11166">MEPGVFRSDFLDASSLSTAAQRIGAYEGTPAHATLEWSDTANHTQLGDPVKGAALIYEVTGGDKLPGHLALGRDAIERQLVKIGSIQDDLAAWRDRSAATACDDAA</sequence>
<gene>
    <name evidence="1" type="ORF">Q3V37_21750</name>
</gene>
<proteinExistence type="predicted"/>
<dbReference type="KEGG" id="mprn:Q3V37_21750"/>
<dbReference type="Proteomes" id="UP001235874">
    <property type="component" value="Chromosome"/>
</dbReference>
<dbReference type="RefSeq" id="WP_306271465.1">
    <property type="nucleotide sequence ID" value="NZ_CP130472.1"/>
</dbReference>
<evidence type="ECO:0000313" key="1">
    <source>
        <dbReference type="EMBL" id="WLS44013.1"/>
    </source>
</evidence>
<protein>
    <submittedName>
        <fullName evidence="1">Uncharacterized protein</fullName>
    </submittedName>
</protein>
<organism evidence="1 2">
    <name type="scientific">Micromonospora profundi</name>
    <dbReference type="NCBI Taxonomy" id="1420889"/>
    <lineage>
        <taxon>Bacteria</taxon>
        <taxon>Bacillati</taxon>
        <taxon>Actinomycetota</taxon>
        <taxon>Actinomycetes</taxon>
        <taxon>Micromonosporales</taxon>
        <taxon>Micromonosporaceae</taxon>
        <taxon>Micromonospora</taxon>
    </lineage>
</organism>
<reference evidence="1 2" key="1">
    <citation type="submission" date="2023-07" db="EMBL/GenBank/DDBJ databases">
        <title>Micromonospora profundi TRM 95458 converts glycerol to a new osmotic compound.</title>
        <authorList>
            <person name="Lu D."/>
        </authorList>
    </citation>
    <scope>NUCLEOTIDE SEQUENCE [LARGE SCALE GENOMIC DNA]</scope>
    <source>
        <strain evidence="1 2">TRM95458</strain>
    </source>
</reference>
<accession>A0AAJ6HS43</accession>
<dbReference type="EMBL" id="CP130472">
    <property type="protein sequence ID" value="WLS44013.1"/>
    <property type="molecule type" value="Genomic_DNA"/>
</dbReference>
<keyword evidence="2" id="KW-1185">Reference proteome</keyword>